<gene>
    <name evidence="1" type="ORF">CEXT_803741</name>
</gene>
<evidence type="ECO:0000313" key="2">
    <source>
        <dbReference type="Proteomes" id="UP001054945"/>
    </source>
</evidence>
<dbReference type="AlphaFoldDB" id="A0AAV4YD77"/>
<reference evidence="1 2" key="1">
    <citation type="submission" date="2021-06" db="EMBL/GenBank/DDBJ databases">
        <title>Caerostris extrusa draft genome.</title>
        <authorList>
            <person name="Kono N."/>
            <person name="Arakawa K."/>
        </authorList>
    </citation>
    <scope>NUCLEOTIDE SEQUENCE [LARGE SCALE GENOMIC DNA]</scope>
</reference>
<dbReference type="Proteomes" id="UP001054945">
    <property type="component" value="Unassembled WGS sequence"/>
</dbReference>
<organism evidence="1 2">
    <name type="scientific">Caerostris extrusa</name>
    <name type="common">Bark spider</name>
    <name type="synonym">Caerostris bankana</name>
    <dbReference type="NCBI Taxonomy" id="172846"/>
    <lineage>
        <taxon>Eukaryota</taxon>
        <taxon>Metazoa</taxon>
        <taxon>Ecdysozoa</taxon>
        <taxon>Arthropoda</taxon>
        <taxon>Chelicerata</taxon>
        <taxon>Arachnida</taxon>
        <taxon>Araneae</taxon>
        <taxon>Araneomorphae</taxon>
        <taxon>Entelegynae</taxon>
        <taxon>Araneoidea</taxon>
        <taxon>Araneidae</taxon>
        <taxon>Caerostris</taxon>
    </lineage>
</organism>
<sequence length="126" mass="14063">MMGDERPLAASLGSKSDFSFCCRSKKEAALPFILDIGNMNLLSLSKSYFILNNETCGYMNLLPSSLVQHLGKAFPTKCFLYEIGVVGLCDLGPTCCKHPWPHSKWKTWQEAQKIILSVNNSKEDNT</sequence>
<comment type="caution">
    <text evidence="1">The sequence shown here is derived from an EMBL/GenBank/DDBJ whole genome shotgun (WGS) entry which is preliminary data.</text>
</comment>
<name>A0AAV4YD77_CAEEX</name>
<proteinExistence type="predicted"/>
<protein>
    <submittedName>
        <fullName evidence="1">Uncharacterized protein</fullName>
    </submittedName>
</protein>
<dbReference type="EMBL" id="BPLR01019172">
    <property type="protein sequence ID" value="GIZ04958.1"/>
    <property type="molecule type" value="Genomic_DNA"/>
</dbReference>
<keyword evidence="2" id="KW-1185">Reference proteome</keyword>
<evidence type="ECO:0000313" key="1">
    <source>
        <dbReference type="EMBL" id="GIZ04958.1"/>
    </source>
</evidence>
<accession>A0AAV4YD77</accession>